<dbReference type="Gene3D" id="2.130.10.30">
    <property type="entry name" value="Regulator of chromosome condensation 1/beta-lactamase-inhibitor protein II"/>
    <property type="match status" value="1"/>
</dbReference>
<proteinExistence type="predicted"/>
<sequence>CALLDNSSVKCWGYNSNGQLGYGHTNQLGDGSGEMGDNLTAVDL</sequence>
<comment type="caution">
    <text evidence="2">The sequence shown here is derived from an EMBL/GenBank/DDBJ whole genome shotgun (WGS) entry which is preliminary data.</text>
</comment>
<dbReference type="AlphaFoldDB" id="A0A432GLZ9"/>
<name>A0A432GLZ9_9DELT</name>
<evidence type="ECO:0000256" key="1">
    <source>
        <dbReference type="SAM" id="MobiDB-lite"/>
    </source>
</evidence>
<dbReference type="SUPFAM" id="SSF50985">
    <property type="entry name" value="RCC1/BLIP-II"/>
    <property type="match status" value="1"/>
</dbReference>
<gene>
    <name evidence="2" type="ORF">DSY96_05650</name>
</gene>
<reference evidence="2 3" key="1">
    <citation type="submission" date="2018-06" db="EMBL/GenBank/DDBJ databases">
        <title>Combined omics and stable isotope probing to characterize newly discovered Mariana Back-Arc vent microbial communities.</title>
        <authorList>
            <person name="Trembath-Reichert E."/>
            <person name="Huber J.A."/>
        </authorList>
    </citation>
    <scope>NUCLEOTIDE SEQUENCE [LARGE SCALE GENOMIC DNA]</scope>
    <source>
        <strain evidence="2">MAG 58</strain>
    </source>
</reference>
<protein>
    <submittedName>
        <fullName evidence="2">Uncharacterized protein</fullName>
    </submittedName>
</protein>
<organism evidence="2 3">
    <name type="scientific">SAR324 cluster bacterium</name>
    <dbReference type="NCBI Taxonomy" id="2024889"/>
    <lineage>
        <taxon>Bacteria</taxon>
        <taxon>Deltaproteobacteria</taxon>
        <taxon>SAR324 cluster</taxon>
    </lineage>
</organism>
<evidence type="ECO:0000313" key="2">
    <source>
        <dbReference type="EMBL" id="RTZ84882.1"/>
    </source>
</evidence>
<dbReference type="EMBL" id="QNZK01000194">
    <property type="protein sequence ID" value="RTZ84882.1"/>
    <property type="molecule type" value="Genomic_DNA"/>
</dbReference>
<dbReference type="Proteomes" id="UP000287917">
    <property type="component" value="Unassembled WGS sequence"/>
</dbReference>
<feature type="region of interest" description="Disordered" evidence="1">
    <location>
        <begin position="25"/>
        <end position="44"/>
    </location>
</feature>
<dbReference type="Pfam" id="PF13540">
    <property type="entry name" value="RCC1_2"/>
    <property type="match status" value="1"/>
</dbReference>
<accession>A0A432GLZ9</accession>
<feature type="non-terminal residue" evidence="2">
    <location>
        <position position="1"/>
    </location>
</feature>
<evidence type="ECO:0000313" key="3">
    <source>
        <dbReference type="Proteomes" id="UP000287917"/>
    </source>
</evidence>
<dbReference type="InterPro" id="IPR009091">
    <property type="entry name" value="RCC1/BLIP-II"/>
</dbReference>